<feature type="non-terminal residue" evidence="9">
    <location>
        <position position="284"/>
    </location>
</feature>
<evidence type="ECO:0000256" key="4">
    <source>
        <dbReference type="ARBA" id="ARBA00023860"/>
    </source>
</evidence>
<keyword evidence="9" id="KW-0808">Transferase</keyword>
<dbReference type="GO" id="GO:0005524">
    <property type="term" value="F:ATP binding"/>
    <property type="evidence" value="ECO:0007669"/>
    <property type="project" value="UniProtKB-UniRule"/>
</dbReference>
<dbReference type="PROSITE" id="PS00108">
    <property type="entry name" value="PROTEIN_KINASE_ST"/>
    <property type="match status" value="1"/>
</dbReference>
<proteinExistence type="evidence at transcript level"/>
<feature type="domain" description="Protein kinase" evidence="8">
    <location>
        <begin position="31"/>
        <end position="284"/>
    </location>
</feature>
<reference evidence="9" key="2">
    <citation type="book" date="2010" name="PROCEEDINGS OF 13TH INTERNATIONAL CONFERENCE ON HARMFUL ALGAE" publisher="International Society For The Study of Harmful Algae" city="Hong Kong, China">
        <title>Dinoflagellate meta-transcriptomics enabled by spliced leader.</title>
        <editorList>
            <person name="Unknown A."/>
        </editorList>
        <authorList>
            <person name="Lin S."/>
            <person name="Zhang H."/>
        </authorList>
    </citation>
    <scope>NUCLEOTIDE SEQUENCE</scope>
    <source>
        <strain evidence="9">CCMP1975</strain>
    </source>
</reference>
<accession>E8Z6Z3</accession>
<evidence type="ECO:0000256" key="6">
    <source>
        <dbReference type="RuleBase" id="RU000304"/>
    </source>
</evidence>
<dbReference type="InterPro" id="IPR008271">
    <property type="entry name" value="Ser/Thr_kinase_AS"/>
</dbReference>
<keyword evidence="9" id="KW-0418">Kinase</keyword>
<dbReference type="Pfam" id="PF00069">
    <property type="entry name" value="Pkinase"/>
    <property type="match status" value="1"/>
</dbReference>
<keyword evidence="3 5" id="KW-0067">ATP-binding</keyword>
<dbReference type="Gene3D" id="1.10.510.10">
    <property type="entry name" value="Transferase(Phosphotransferase) domain 1"/>
    <property type="match status" value="1"/>
</dbReference>
<evidence type="ECO:0000259" key="8">
    <source>
        <dbReference type="PROSITE" id="PS50011"/>
    </source>
</evidence>
<feature type="binding site" evidence="5">
    <location>
        <position position="60"/>
    </location>
    <ligand>
        <name>ATP</name>
        <dbReference type="ChEBI" id="CHEBI:30616"/>
    </ligand>
</feature>
<evidence type="ECO:0000256" key="7">
    <source>
        <dbReference type="SAM" id="MobiDB-lite"/>
    </source>
</evidence>
<evidence type="ECO:0000256" key="2">
    <source>
        <dbReference type="ARBA" id="ARBA00022741"/>
    </source>
</evidence>
<keyword evidence="6" id="KW-0723">Serine/threonine-protein kinase</keyword>
<sequence>MPASKRGQCAEADSDDSSTPPPLPEVLNDTYDIKGKLGSGSYSEVHLGIERKTGIAVAVKFEWIYADKTGKLLDEVDFYRKLAEAGSIGVPKIRWSGSDGEYNIMVMDLLGPSIEDLLHSSGKRLSLTSVLMLGFKMVGCVEFVHQCGILHRDIKPNNFTIGAGEHKDSIFIMDFGLAKRYLDADGQHIPEAKKKGLTGTVRYTTLNVHRGIEPSRRDDLGAIGYVLIYPCARRMPVAGINAKSKRTKQRHIGRKKEQISHEDLCKEAAARVRKDLDILGPFEI</sequence>
<dbReference type="InterPro" id="IPR050235">
    <property type="entry name" value="CK1_Ser-Thr_kinase"/>
</dbReference>
<dbReference type="PROSITE" id="PS00107">
    <property type="entry name" value="PROTEIN_KINASE_ATP"/>
    <property type="match status" value="1"/>
</dbReference>
<feature type="region of interest" description="Disordered" evidence="7">
    <location>
        <begin position="1"/>
        <end position="24"/>
    </location>
</feature>
<evidence type="ECO:0000313" key="9">
    <source>
        <dbReference type="EMBL" id="ACU45223.1"/>
    </source>
</evidence>
<dbReference type="EC" id="2.7.11.1" evidence="1"/>
<keyword evidence="2 5" id="KW-0547">Nucleotide-binding</keyword>
<dbReference type="SUPFAM" id="SSF56112">
    <property type="entry name" value="Protein kinase-like (PK-like)"/>
    <property type="match status" value="1"/>
</dbReference>
<dbReference type="PROSITE" id="PS50011">
    <property type="entry name" value="PROTEIN_KINASE_DOM"/>
    <property type="match status" value="1"/>
</dbReference>
<dbReference type="SMART" id="SM00220">
    <property type="entry name" value="S_TKc"/>
    <property type="match status" value="1"/>
</dbReference>
<evidence type="ECO:0000256" key="3">
    <source>
        <dbReference type="ARBA" id="ARBA00022840"/>
    </source>
</evidence>
<evidence type="ECO:0000256" key="5">
    <source>
        <dbReference type="PROSITE-ProRule" id="PRU10141"/>
    </source>
</evidence>
<dbReference type="EMBL" id="FJ600209">
    <property type="protein sequence ID" value="ACU45223.1"/>
    <property type="molecule type" value="mRNA"/>
</dbReference>
<reference evidence="9" key="1">
    <citation type="submission" date="2008-12" db="EMBL/GenBank/DDBJ databases">
        <authorList>
            <person name="Zhang H."/>
            <person name="Lin S."/>
        </authorList>
    </citation>
    <scope>NUCLEOTIDE SEQUENCE</scope>
    <source>
        <strain evidence="9">CCMP1975</strain>
    </source>
</reference>
<evidence type="ECO:0000256" key="1">
    <source>
        <dbReference type="ARBA" id="ARBA00012513"/>
    </source>
</evidence>
<dbReference type="GO" id="GO:0004674">
    <property type="term" value="F:protein serine/threonine kinase activity"/>
    <property type="evidence" value="ECO:0007669"/>
    <property type="project" value="UniProtKB-KW"/>
</dbReference>
<dbReference type="InterPro" id="IPR017441">
    <property type="entry name" value="Protein_kinase_ATP_BS"/>
</dbReference>
<dbReference type="InterPro" id="IPR000719">
    <property type="entry name" value="Prot_kinase_dom"/>
</dbReference>
<organism evidence="9">
    <name type="scientific">Karlodinium veneficum</name>
    <name type="common">Dinoflagellate</name>
    <name type="synonym">Karlodinium micrum</name>
    <dbReference type="NCBI Taxonomy" id="407301"/>
    <lineage>
        <taxon>Eukaryota</taxon>
        <taxon>Sar</taxon>
        <taxon>Alveolata</taxon>
        <taxon>Dinophyceae</taxon>
        <taxon>Gymnodiniales</taxon>
        <taxon>Kareniaceae</taxon>
        <taxon>Karlodinium</taxon>
    </lineage>
</organism>
<protein>
    <recommendedName>
        <fullName evidence="4">Casein kinase I</fullName>
        <ecNumber evidence="1">2.7.11.1</ecNumber>
    </recommendedName>
</protein>
<dbReference type="InterPro" id="IPR011009">
    <property type="entry name" value="Kinase-like_dom_sf"/>
</dbReference>
<dbReference type="PANTHER" id="PTHR11909">
    <property type="entry name" value="CASEIN KINASE-RELATED"/>
    <property type="match status" value="1"/>
</dbReference>
<name>E8Z6Z3_KARVE</name>
<dbReference type="AlphaFoldDB" id="E8Z6Z3"/>
<comment type="similarity">
    <text evidence="6">Belongs to the protein kinase superfamily.</text>
</comment>